<dbReference type="PROSITE" id="PS50893">
    <property type="entry name" value="ABC_TRANSPORTER_2"/>
    <property type="match status" value="2"/>
</dbReference>
<feature type="domain" description="ABC transmembrane type-1" evidence="11">
    <location>
        <begin position="41"/>
        <end position="332"/>
    </location>
</feature>
<dbReference type="GO" id="GO:0005524">
    <property type="term" value="F:ATP binding"/>
    <property type="evidence" value="ECO:0007669"/>
    <property type="project" value="UniProtKB-KW"/>
</dbReference>
<dbReference type="SUPFAM" id="SSF90123">
    <property type="entry name" value="ABC transporter transmembrane region"/>
    <property type="match status" value="2"/>
</dbReference>
<dbReference type="PANTHER" id="PTHR43394:SF15">
    <property type="entry name" value="ALPHA-FACTOR-TRANSPORTING ATPASE"/>
    <property type="match status" value="1"/>
</dbReference>
<dbReference type="InterPro" id="IPR003439">
    <property type="entry name" value="ABC_transporter-like_ATP-bd"/>
</dbReference>
<dbReference type="GO" id="GO:0016887">
    <property type="term" value="F:ATP hydrolysis activity"/>
    <property type="evidence" value="ECO:0007669"/>
    <property type="project" value="InterPro"/>
</dbReference>
<evidence type="ECO:0000256" key="9">
    <source>
        <dbReference type="SAM" id="Phobius"/>
    </source>
</evidence>
<dbReference type="EMBL" id="ML732159">
    <property type="protein sequence ID" value="KAB8078362.1"/>
    <property type="molecule type" value="Genomic_DNA"/>
</dbReference>
<gene>
    <name evidence="12" type="ORF">BDV29DRAFT_197088</name>
</gene>
<evidence type="ECO:0000256" key="5">
    <source>
        <dbReference type="ARBA" id="ARBA00022840"/>
    </source>
</evidence>
<feature type="domain" description="ABC transmembrane type-1" evidence="11">
    <location>
        <begin position="710"/>
        <end position="992"/>
    </location>
</feature>
<evidence type="ECO:0000256" key="6">
    <source>
        <dbReference type="ARBA" id="ARBA00022989"/>
    </source>
</evidence>
<dbReference type="AlphaFoldDB" id="A0A5N5XG71"/>
<keyword evidence="7 9" id="KW-0472">Membrane</keyword>
<dbReference type="GO" id="GO:0015421">
    <property type="term" value="F:ABC-type oligopeptide transporter activity"/>
    <property type="evidence" value="ECO:0007669"/>
    <property type="project" value="TreeGrafter"/>
</dbReference>
<evidence type="ECO:0000259" key="10">
    <source>
        <dbReference type="PROSITE" id="PS50893"/>
    </source>
</evidence>
<feature type="region of interest" description="Disordered" evidence="8">
    <location>
        <begin position="644"/>
        <end position="683"/>
    </location>
</feature>
<keyword evidence="12" id="KW-0378">Hydrolase</keyword>
<proteinExistence type="predicted"/>
<dbReference type="InterPro" id="IPR036640">
    <property type="entry name" value="ABC1_TM_sf"/>
</dbReference>
<feature type="domain" description="ABC transporter" evidence="10">
    <location>
        <begin position="369"/>
        <end position="608"/>
    </location>
</feature>
<dbReference type="PROSITE" id="PS00211">
    <property type="entry name" value="ABC_TRANSPORTER_1"/>
    <property type="match status" value="1"/>
</dbReference>
<dbReference type="InterPro" id="IPR027417">
    <property type="entry name" value="P-loop_NTPase"/>
</dbReference>
<dbReference type="GO" id="GO:0090374">
    <property type="term" value="P:oligopeptide export from mitochondrion"/>
    <property type="evidence" value="ECO:0007669"/>
    <property type="project" value="TreeGrafter"/>
</dbReference>
<feature type="transmembrane region" description="Helical" evidence="9">
    <location>
        <begin position="927"/>
        <end position="951"/>
    </location>
</feature>
<dbReference type="FunFam" id="3.40.50.300:FF:003218">
    <property type="entry name" value="ABC a-pheromone efflux pump AtrD"/>
    <property type="match status" value="1"/>
</dbReference>
<evidence type="ECO:0000313" key="13">
    <source>
        <dbReference type="Proteomes" id="UP000326565"/>
    </source>
</evidence>
<dbReference type="PANTHER" id="PTHR43394">
    <property type="entry name" value="ATP-DEPENDENT PERMEASE MDL1, MITOCHONDRIAL"/>
    <property type="match status" value="1"/>
</dbReference>
<feature type="transmembrane region" description="Helical" evidence="9">
    <location>
        <begin position="743"/>
        <end position="768"/>
    </location>
</feature>
<feature type="transmembrane region" description="Helical" evidence="9">
    <location>
        <begin position="43"/>
        <end position="70"/>
    </location>
</feature>
<name>A0A5N5XG71_9EURO</name>
<evidence type="ECO:0000313" key="12">
    <source>
        <dbReference type="EMBL" id="KAB8078362.1"/>
    </source>
</evidence>
<feature type="domain" description="ABC transporter" evidence="10">
    <location>
        <begin position="1026"/>
        <end position="1274"/>
    </location>
</feature>
<dbReference type="InterPro" id="IPR017871">
    <property type="entry name" value="ABC_transporter-like_CS"/>
</dbReference>
<dbReference type="InterPro" id="IPR011527">
    <property type="entry name" value="ABC1_TM_dom"/>
</dbReference>
<reference evidence="12 13" key="1">
    <citation type="submission" date="2019-04" db="EMBL/GenBank/DDBJ databases">
        <title>Friends and foes A comparative genomics study of 23 Aspergillus species from section Flavi.</title>
        <authorList>
            <consortium name="DOE Joint Genome Institute"/>
            <person name="Kjaerbolling I."/>
            <person name="Vesth T."/>
            <person name="Frisvad J.C."/>
            <person name="Nybo J.L."/>
            <person name="Theobald S."/>
            <person name="Kildgaard S."/>
            <person name="Isbrandt T."/>
            <person name="Kuo A."/>
            <person name="Sato A."/>
            <person name="Lyhne E.K."/>
            <person name="Kogle M.E."/>
            <person name="Wiebenga A."/>
            <person name="Kun R.S."/>
            <person name="Lubbers R.J."/>
            <person name="Makela M.R."/>
            <person name="Barry K."/>
            <person name="Chovatia M."/>
            <person name="Clum A."/>
            <person name="Daum C."/>
            <person name="Haridas S."/>
            <person name="He G."/>
            <person name="LaButti K."/>
            <person name="Lipzen A."/>
            <person name="Mondo S."/>
            <person name="Riley R."/>
            <person name="Salamov A."/>
            <person name="Simmons B.A."/>
            <person name="Magnuson J.K."/>
            <person name="Henrissat B."/>
            <person name="Mortensen U.H."/>
            <person name="Larsen T.O."/>
            <person name="Devries R.P."/>
            <person name="Grigoriev I.V."/>
            <person name="Machida M."/>
            <person name="Baker S.E."/>
            <person name="Andersen M.R."/>
        </authorList>
    </citation>
    <scope>NUCLEOTIDE SEQUENCE [LARGE SCALE GENOMIC DNA]</scope>
    <source>
        <strain evidence="12 13">CBS 151.66</strain>
    </source>
</reference>
<evidence type="ECO:0000256" key="8">
    <source>
        <dbReference type="SAM" id="MobiDB-lite"/>
    </source>
</evidence>
<keyword evidence="3 9" id="KW-0812">Transmembrane</keyword>
<organism evidence="12 13">
    <name type="scientific">Aspergillus leporis</name>
    <dbReference type="NCBI Taxonomy" id="41062"/>
    <lineage>
        <taxon>Eukaryota</taxon>
        <taxon>Fungi</taxon>
        <taxon>Dikarya</taxon>
        <taxon>Ascomycota</taxon>
        <taxon>Pezizomycotina</taxon>
        <taxon>Eurotiomycetes</taxon>
        <taxon>Eurotiomycetidae</taxon>
        <taxon>Eurotiales</taxon>
        <taxon>Aspergillaceae</taxon>
        <taxon>Aspergillus</taxon>
        <taxon>Aspergillus subgen. Circumdati</taxon>
    </lineage>
</organism>
<feature type="transmembrane region" description="Helical" evidence="9">
    <location>
        <begin position="966"/>
        <end position="987"/>
    </location>
</feature>
<evidence type="ECO:0000256" key="3">
    <source>
        <dbReference type="ARBA" id="ARBA00022692"/>
    </source>
</evidence>
<dbReference type="InterPro" id="IPR039421">
    <property type="entry name" value="Type_1_exporter"/>
</dbReference>
<dbReference type="Pfam" id="PF00005">
    <property type="entry name" value="ABC_tran"/>
    <property type="match status" value="2"/>
</dbReference>
<feature type="transmembrane region" description="Helical" evidence="9">
    <location>
        <begin position="709"/>
        <end position="731"/>
    </location>
</feature>
<dbReference type="CDD" id="cd18577">
    <property type="entry name" value="ABC_6TM_Pgp_ABCB1_D1_like"/>
    <property type="match status" value="1"/>
</dbReference>
<keyword evidence="2" id="KW-0813">Transport</keyword>
<dbReference type="Proteomes" id="UP000326565">
    <property type="component" value="Unassembled WGS sequence"/>
</dbReference>
<sequence>MIYKLNMTSILVKIKRHLSWHSSWLALFSFTTRNHIPTFCFAIFFAVLASLSSPGLAILLGEVFNSYALFGGGRISGQELIQQAKSSCIKLACLGIYSWLCSSLYFILFLIFGELQAANARGKLFEGLQEKNQEWFEGQQDGTRTFLSCLQSQVNELEKATAQPLGLLLQYSFRAIASLALAFYTSWNLSLVTLSGIPVFSAMASFVSSKMTSNIEAQQAELASASKVISSATGSIDTVKCLNGQAFELQNFSSRIDKAALQYSKQARLNALQIALIRLMTYGMFVMGFWYGSMLARSGRLSAGDVLRTFWACLNAAQSIEFIMTQAIVLGKGAVSATALENTLNKQGGDDDSEESKGTIFPRHCEGKIEVTNLSFVYSSQPDRLSLDSASFFFPAGETTFVIGKSGSGKSTLGQLLSLVYSPTSGEILIDGMPIGSLSKSWIRKNITLVEQRSILFNESIFMNVAFGRCEYDQIRKEDVQASIDLAMLQSVIDHMPNGIDTRVGYGGNLLSGGQRQRAAIARARLRDAPVLILDEPTSALDGKNRTEVIRAIRDWRKGKTTIIITHDMSHILDNDFTYILDQGLVVQAGYRFELEKIPANERLFPSSNIRDDSAAEDEDGHTLPYSRQAYSMLSEATLVSSWEKPSGRSGRASKYLSSGPESPLDEEKTLERSNRNEDRMSKHSETMSLYQIVLTIIPNLAIRQQISLLLGCLFTLCHASCIPVFSYCLARLQGTFFDLNSSALIWTLIALGVSICDGVVSFFMHYLLSVCGQAWVDCLRKRAFRRVLDQPREWFEEEVNSPSQLTTRLTRDGEEMRDILGRFGGYALVAASISVIATVWSLAVCWKLTLVTIGCGPVIYAITRGFEGATGLWDTRCSETRSAASEIFVETFSEIRTVRALTLEPFFNSKHMKAVLKGLTTGLRRAFYTGFLFGLVESIIIFVSALIFYYGGLLLSIPEFTVEEIMTVCSMLLFSIGYASVVLSWIPQISTSRYKGSRLLRLANLSKGASHEHLGTQRILKPAPVKITGLNFQYSSRPNAPVLRNISFTIPENSCTAIVGPSGSGKSTIASLLLSLYETPPSENSIPAISFGEVDIRELHTPTLRSLVAIVSQQPTIFPGTIEANISYGLEEGSPLRAPGNVSDAAKAAGIDDFISSLPEGYSTIIGDGGVGLSGGQAQRLVIARALVRRPQILILDEATSSLDPASAEIIRNTVQELVTSQQGLMVIIITHAREMMEIADSVAVLEQGYVVESGQYKTLAKRPRGFLKALIDTKNEDK</sequence>
<evidence type="ECO:0000256" key="2">
    <source>
        <dbReference type="ARBA" id="ARBA00022448"/>
    </source>
</evidence>
<dbReference type="Pfam" id="PF00664">
    <property type="entry name" value="ABC_membrane"/>
    <property type="match status" value="2"/>
</dbReference>
<dbReference type="CDD" id="cd18578">
    <property type="entry name" value="ABC_6TM_Pgp_ABCB1_D2_like"/>
    <property type="match status" value="1"/>
</dbReference>
<dbReference type="SMART" id="SM00382">
    <property type="entry name" value="AAA"/>
    <property type="match status" value="2"/>
</dbReference>
<dbReference type="OrthoDB" id="6500128at2759"/>
<dbReference type="InterPro" id="IPR003593">
    <property type="entry name" value="AAA+_ATPase"/>
</dbReference>
<dbReference type="PROSITE" id="PS50929">
    <property type="entry name" value="ABC_TM1F"/>
    <property type="match status" value="2"/>
</dbReference>
<dbReference type="FunFam" id="3.40.50.300:FF:000604">
    <property type="entry name" value="ABC transporter B family member 28"/>
    <property type="match status" value="1"/>
</dbReference>
<feature type="transmembrane region" description="Helical" evidence="9">
    <location>
        <begin position="271"/>
        <end position="292"/>
    </location>
</feature>
<dbReference type="Gene3D" id="1.20.1560.10">
    <property type="entry name" value="ABC transporter type 1, transmembrane domain"/>
    <property type="match status" value="1"/>
</dbReference>
<feature type="transmembrane region" description="Helical" evidence="9">
    <location>
        <begin position="824"/>
        <end position="844"/>
    </location>
</feature>
<dbReference type="Gene3D" id="3.40.50.300">
    <property type="entry name" value="P-loop containing nucleotide triphosphate hydrolases"/>
    <property type="match status" value="2"/>
</dbReference>
<protein>
    <submittedName>
        <fullName evidence="12">P-loop containing nucleoside triphosphate hydrolase protein</fullName>
    </submittedName>
</protein>
<keyword evidence="5" id="KW-0067">ATP-binding</keyword>
<accession>A0A5N5XG71</accession>
<dbReference type="GO" id="GO:0005743">
    <property type="term" value="C:mitochondrial inner membrane"/>
    <property type="evidence" value="ECO:0007669"/>
    <property type="project" value="TreeGrafter"/>
</dbReference>
<evidence type="ECO:0000256" key="1">
    <source>
        <dbReference type="ARBA" id="ARBA00004141"/>
    </source>
</evidence>
<keyword evidence="6 9" id="KW-1133">Transmembrane helix</keyword>
<evidence type="ECO:0000259" key="11">
    <source>
        <dbReference type="PROSITE" id="PS50929"/>
    </source>
</evidence>
<comment type="subcellular location">
    <subcellularLocation>
        <location evidence="1">Membrane</location>
        <topology evidence="1">Multi-pass membrane protein</topology>
    </subcellularLocation>
</comment>
<keyword evidence="4" id="KW-0547">Nucleotide-binding</keyword>
<feature type="compositionally biased region" description="Basic and acidic residues" evidence="8">
    <location>
        <begin position="666"/>
        <end position="683"/>
    </location>
</feature>
<evidence type="ECO:0000256" key="4">
    <source>
        <dbReference type="ARBA" id="ARBA00022741"/>
    </source>
</evidence>
<dbReference type="SUPFAM" id="SSF52540">
    <property type="entry name" value="P-loop containing nucleoside triphosphate hydrolases"/>
    <property type="match status" value="2"/>
</dbReference>
<feature type="transmembrane region" description="Helical" evidence="9">
    <location>
        <begin position="91"/>
        <end position="112"/>
    </location>
</feature>
<keyword evidence="13" id="KW-1185">Reference proteome</keyword>
<evidence type="ECO:0000256" key="7">
    <source>
        <dbReference type="ARBA" id="ARBA00023136"/>
    </source>
</evidence>